<dbReference type="EMBL" id="UINC01208622">
    <property type="protein sequence ID" value="SVE31254.1"/>
    <property type="molecule type" value="Genomic_DNA"/>
</dbReference>
<reference evidence="2" key="1">
    <citation type="submission" date="2018-05" db="EMBL/GenBank/DDBJ databases">
        <authorList>
            <person name="Lanie J.A."/>
            <person name="Ng W.-L."/>
            <person name="Kazmierczak K.M."/>
            <person name="Andrzejewski T.M."/>
            <person name="Davidsen T.M."/>
            <person name="Wayne K.J."/>
            <person name="Tettelin H."/>
            <person name="Glass J.I."/>
            <person name="Rusch D."/>
            <person name="Podicherti R."/>
            <person name="Tsui H.-C.T."/>
            <person name="Winkler M.E."/>
        </authorList>
    </citation>
    <scope>NUCLEOTIDE SEQUENCE</scope>
</reference>
<feature type="non-terminal residue" evidence="2">
    <location>
        <position position="1"/>
    </location>
</feature>
<gene>
    <name evidence="2" type="ORF">METZ01_LOCUS484108</name>
</gene>
<dbReference type="AlphaFoldDB" id="A0A383CGJ8"/>
<dbReference type="InterPro" id="IPR029062">
    <property type="entry name" value="Class_I_gatase-like"/>
</dbReference>
<proteinExistence type="predicted"/>
<protein>
    <recommendedName>
        <fullName evidence="1">DJ-1/PfpI domain-containing protein</fullName>
    </recommendedName>
</protein>
<accession>A0A383CGJ8</accession>
<dbReference type="SUPFAM" id="SSF52317">
    <property type="entry name" value="Class I glutamine amidotransferase-like"/>
    <property type="match status" value="1"/>
</dbReference>
<name>A0A383CGJ8_9ZZZZ</name>
<dbReference type="Pfam" id="PF01965">
    <property type="entry name" value="DJ-1_PfpI"/>
    <property type="match status" value="1"/>
</dbReference>
<dbReference type="InterPro" id="IPR002818">
    <property type="entry name" value="DJ-1/PfpI"/>
</dbReference>
<organism evidence="2">
    <name type="scientific">marine metagenome</name>
    <dbReference type="NCBI Taxonomy" id="408172"/>
    <lineage>
        <taxon>unclassified sequences</taxon>
        <taxon>metagenomes</taxon>
        <taxon>ecological metagenomes</taxon>
    </lineage>
</organism>
<feature type="domain" description="DJ-1/PfpI" evidence="1">
    <location>
        <begin position="2"/>
        <end position="51"/>
    </location>
</feature>
<evidence type="ECO:0000259" key="1">
    <source>
        <dbReference type="Pfam" id="PF01965"/>
    </source>
</evidence>
<sequence length="61" mass="6506">QNRVVTCWPSIAIDIKNAGGLYVDKPVAVDGNVITSRKLTDVADFSEAIIQALSDVTTDSN</sequence>
<dbReference type="Gene3D" id="3.40.50.880">
    <property type="match status" value="1"/>
</dbReference>
<evidence type="ECO:0000313" key="2">
    <source>
        <dbReference type="EMBL" id="SVE31254.1"/>
    </source>
</evidence>